<dbReference type="FunFam" id="1.10.287.950:FF:000001">
    <property type="entry name" value="Methyl-accepting chemotaxis sensory transducer"/>
    <property type="match status" value="1"/>
</dbReference>
<keyword evidence="6" id="KW-0472">Membrane</keyword>
<dbReference type="InterPro" id="IPR003660">
    <property type="entry name" value="HAMP_dom"/>
</dbReference>
<dbReference type="PROSITE" id="PS50111">
    <property type="entry name" value="CHEMOTAXIS_TRANSDUC_2"/>
    <property type="match status" value="1"/>
</dbReference>
<feature type="domain" description="HAMP" evidence="8">
    <location>
        <begin position="199"/>
        <end position="252"/>
    </location>
</feature>
<keyword evidence="10" id="KW-1185">Reference proteome</keyword>
<dbReference type="Proteomes" id="UP001208041">
    <property type="component" value="Unassembled WGS sequence"/>
</dbReference>
<dbReference type="PANTHER" id="PTHR43531">
    <property type="entry name" value="PROTEIN ICFG"/>
    <property type="match status" value="1"/>
</dbReference>
<comment type="subcellular location">
    <subcellularLocation>
        <location evidence="1">Membrane</location>
    </subcellularLocation>
</comment>
<keyword evidence="2" id="KW-0145">Chemotaxis</keyword>
<feature type="compositionally biased region" description="Polar residues" evidence="5">
    <location>
        <begin position="807"/>
        <end position="818"/>
    </location>
</feature>
<dbReference type="CDD" id="cd00130">
    <property type="entry name" value="PAS"/>
    <property type="match status" value="1"/>
</dbReference>
<dbReference type="CDD" id="cd11386">
    <property type="entry name" value="MCP_signal"/>
    <property type="match status" value="1"/>
</dbReference>
<feature type="domain" description="Methyl-accepting transducer" evidence="7">
    <location>
        <begin position="566"/>
        <end position="795"/>
    </location>
</feature>
<evidence type="ECO:0000313" key="10">
    <source>
        <dbReference type="Proteomes" id="UP001208041"/>
    </source>
</evidence>
<dbReference type="Pfam" id="PF13188">
    <property type="entry name" value="PAS_8"/>
    <property type="match status" value="1"/>
</dbReference>
<dbReference type="InterPro" id="IPR000014">
    <property type="entry name" value="PAS"/>
</dbReference>
<dbReference type="SMART" id="SM00304">
    <property type="entry name" value="HAMP"/>
    <property type="match status" value="2"/>
</dbReference>
<dbReference type="Gene3D" id="3.30.450.20">
    <property type="entry name" value="PAS domain"/>
    <property type="match status" value="2"/>
</dbReference>
<reference evidence="9" key="1">
    <citation type="submission" date="2022-10" db="EMBL/GenBank/DDBJ databases">
        <authorList>
            <person name="Yue Y."/>
        </authorList>
    </citation>
    <scope>NUCLEOTIDE SEQUENCE</scope>
    <source>
        <strain evidence="9">Z654</strain>
    </source>
</reference>
<dbReference type="InterPro" id="IPR035965">
    <property type="entry name" value="PAS-like_dom_sf"/>
</dbReference>
<dbReference type="PRINTS" id="PR00260">
    <property type="entry name" value="CHEMTRNSDUCR"/>
</dbReference>
<keyword evidence="4" id="KW-0807">Transducer</keyword>
<keyword evidence="6" id="KW-1133">Transmembrane helix</keyword>
<dbReference type="PANTHER" id="PTHR43531:SF11">
    <property type="entry name" value="METHYL-ACCEPTING CHEMOTAXIS PROTEIN 3"/>
    <property type="match status" value="1"/>
</dbReference>
<dbReference type="CDD" id="cd06225">
    <property type="entry name" value="HAMP"/>
    <property type="match status" value="1"/>
</dbReference>
<dbReference type="GO" id="GO:0004888">
    <property type="term" value="F:transmembrane signaling receptor activity"/>
    <property type="evidence" value="ECO:0007669"/>
    <property type="project" value="InterPro"/>
</dbReference>
<evidence type="ECO:0000256" key="6">
    <source>
        <dbReference type="SAM" id="Phobius"/>
    </source>
</evidence>
<name>A0AAE3LR65_9RHOB</name>
<dbReference type="SMART" id="SM00283">
    <property type="entry name" value="MA"/>
    <property type="match status" value="1"/>
</dbReference>
<dbReference type="SUPFAM" id="SSF55785">
    <property type="entry name" value="PYP-like sensor domain (PAS domain)"/>
    <property type="match status" value="1"/>
</dbReference>
<evidence type="ECO:0000256" key="5">
    <source>
        <dbReference type="SAM" id="MobiDB-lite"/>
    </source>
</evidence>
<dbReference type="GO" id="GO:0016020">
    <property type="term" value="C:membrane"/>
    <property type="evidence" value="ECO:0007669"/>
    <property type="project" value="UniProtKB-SubCell"/>
</dbReference>
<dbReference type="InterPro" id="IPR004089">
    <property type="entry name" value="MCPsignal_dom"/>
</dbReference>
<comment type="similarity">
    <text evidence="3">Belongs to the methyl-accepting chemotaxis (MCP) protein family.</text>
</comment>
<proteinExistence type="inferred from homology"/>
<comment type="caution">
    <text evidence="9">The sequence shown here is derived from an EMBL/GenBank/DDBJ whole genome shotgun (WGS) entry which is preliminary data.</text>
</comment>
<dbReference type="Gene3D" id="6.10.340.10">
    <property type="match status" value="1"/>
</dbReference>
<dbReference type="SUPFAM" id="SSF158472">
    <property type="entry name" value="HAMP domain-like"/>
    <property type="match status" value="1"/>
</dbReference>
<evidence type="ECO:0000256" key="1">
    <source>
        <dbReference type="ARBA" id="ARBA00004370"/>
    </source>
</evidence>
<dbReference type="SMART" id="SM00091">
    <property type="entry name" value="PAS"/>
    <property type="match status" value="2"/>
</dbReference>
<feature type="region of interest" description="Disordered" evidence="5">
    <location>
        <begin position="807"/>
        <end position="856"/>
    </location>
</feature>
<sequence>MSLISSLRKSVGSFRSVFFRVSAIMAVCTAAVAGTMAYMSYVSSKDIAENNTRAFAQKVTTFSASQSASAIRFGNKEALDSIVKGAVSSSQGSALDSLVLNLKSEVIYSHENKDLGGTELYELAAKAVSSGAAQTSADGFQIAMPAFFGKSNDLVGAIAFSWTPALVLAEMKKDQIQTLLIAAAVFLIALVSVMFVLRALLSKPLVQVRHAMEDVAKANYEAEVPSQKRNDEIGDIARSLEEFRQTLQDAEKSARESQFKGAAFESSSSAMMMVNKELRINYVNSAFFALLKDNEAALPKAIRSSEINDIIGKPYAELLGGDHSIERILSDTDNLPHISDIVLGDVRISQSINIVHDASGAPIGRVIEWKDVTEERLNRAILTSLDASQARVEFQPDGKVIKANDNFCSVVERTEREVSGKQGQDLLPQNELANRDDTPMWHALASGQSVVGRFNYRDSSGKTAIFDGSFSPVVDREGNVSRIVMIANDVTTAQLELQTAEETRAKMEAEQNAVVDGLRVGLKKLSNGDLSAKIEKSFAPEYEQLRNDFNHAIEALCLAMTSVVENSNMIRNETGEISKAADDLSRRTETQAATLEETAAALEEMTSSVSSAADGAALARKMVTEARDNAEASGDVVREAVTAMSEIASSSQQISKITSVIDDIAFQTNLLALNAGVEAARAGDAGRGFAVVATEVRDLAQRSSDAAREINGLISTSENHVKRGVDLVDQTGDALKGIFDRVSEISSHVAEIAVSAEEQSRGLAEINTAVNQLDQVTQQNAAMFEETTAASHALTGEAENLANTMAQFNTGNQPPQVTSPIPISSPPSPGANSAAAKSVVNGSSLPDRIDDGWEDF</sequence>
<dbReference type="AlphaFoldDB" id="A0AAE3LR65"/>
<feature type="domain" description="HAMP" evidence="8">
    <location>
        <begin position="509"/>
        <end position="561"/>
    </location>
</feature>
<dbReference type="Pfam" id="PF13426">
    <property type="entry name" value="PAS_9"/>
    <property type="match status" value="1"/>
</dbReference>
<dbReference type="InterPro" id="IPR004090">
    <property type="entry name" value="Chemotax_Me-accpt_rcpt"/>
</dbReference>
<feature type="transmembrane region" description="Helical" evidence="6">
    <location>
        <begin position="178"/>
        <end position="201"/>
    </location>
</feature>
<evidence type="ECO:0000256" key="2">
    <source>
        <dbReference type="ARBA" id="ARBA00022500"/>
    </source>
</evidence>
<keyword evidence="6" id="KW-0812">Transmembrane</keyword>
<dbReference type="Gene3D" id="1.10.287.950">
    <property type="entry name" value="Methyl-accepting chemotaxis protein"/>
    <property type="match status" value="1"/>
</dbReference>
<dbReference type="NCBIfam" id="TIGR00229">
    <property type="entry name" value="sensory_box"/>
    <property type="match status" value="1"/>
</dbReference>
<dbReference type="GO" id="GO:0006935">
    <property type="term" value="P:chemotaxis"/>
    <property type="evidence" value="ECO:0007669"/>
    <property type="project" value="UniProtKB-KW"/>
</dbReference>
<accession>A0AAE3LR65</accession>
<feature type="compositionally biased region" description="Basic and acidic residues" evidence="5">
    <location>
        <begin position="847"/>
        <end position="856"/>
    </location>
</feature>
<dbReference type="SUPFAM" id="SSF58104">
    <property type="entry name" value="Methyl-accepting chemotaxis protein (MCP) signaling domain"/>
    <property type="match status" value="1"/>
</dbReference>
<evidence type="ECO:0000256" key="4">
    <source>
        <dbReference type="PROSITE-ProRule" id="PRU00284"/>
    </source>
</evidence>
<evidence type="ECO:0000256" key="3">
    <source>
        <dbReference type="ARBA" id="ARBA00029447"/>
    </source>
</evidence>
<dbReference type="InterPro" id="IPR051310">
    <property type="entry name" value="MCP_chemotaxis"/>
</dbReference>
<evidence type="ECO:0000259" key="7">
    <source>
        <dbReference type="PROSITE" id="PS50111"/>
    </source>
</evidence>
<organism evidence="9 10">
    <name type="scientific">Halocynthiibacter halioticoli</name>
    <dbReference type="NCBI Taxonomy" id="2986804"/>
    <lineage>
        <taxon>Bacteria</taxon>
        <taxon>Pseudomonadati</taxon>
        <taxon>Pseudomonadota</taxon>
        <taxon>Alphaproteobacteria</taxon>
        <taxon>Rhodobacterales</taxon>
        <taxon>Paracoccaceae</taxon>
        <taxon>Halocynthiibacter</taxon>
    </lineage>
</organism>
<protein>
    <submittedName>
        <fullName evidence="9">Methyl-accepting chemotaxis protein</fullName>
    </submittedName>
</protein>
<evidence type="ECO:0000259" key="8">
    <source>
        <dbReference type="PROSITE" id="PS50885"/>
    </source>
</evidence>
<dbReference type="PROSITE" id="PS50885">
    <property type="entry name" value="HAMP"/>
    <property type="match status" value="2"/>
</dbReference>
<gene>
    <name evidence="9" type="ORF">OH136_11800</name>
</gene>
<dbReference type="Pfam" id="PF00672">
    <property type="entry name" value="HAMP"/>
    <property type="match status" value="1"/>
</dbReference>
<dbReference type="RefSeq" id="WP_263954086.1">
    <property type="nucleotide sequence ID" value="NZ_JAOYFC010000002.1"/>
</dbReference>
<evidence type="ECO:0000313" key="9">
    <source>
        <dbReference type="EMBL" id="MCV6825237.1"/>
    </source>
</evidence>
<dbReference type="GO" id="GO:0007165">
    <property type="term" value="P:signal transduction"/>
    <property type="evidence" value="ECO:0007669"/>
    <property type="project" value="UniProtKB-KW"/>
</dbReference>
<dbReference type="EMBL" id="JAOYFC010000002">
    <property type="protein sequence ID" value="MCV6825237.1"/>
    <property type="molecule type" value="Genomic_DNA"/>
</dbReference>
<dbReference type="Pfam" id="PF00015">
    <property type="entry name" value="MCPsignal"/>
    <property type="match status" value="1"/>
</dbReference>
<feature type="transmembrane region" description="Helical" evidence="6">
    <location>
        <begin position="21"/>
        <end position="41"/>
    </location>
</feature>